<sequence>MSLISDPDYLIHSLRLSYLRNVDDLYGPRLITMDPSYHSNPYILAGSLADVERWPELAMPSSPHISEDEGENSGRPLGFPGATGLKHSQTIMGPNRSGAFGLRVSGKRASMSKRHSGTPRQRDAHNAHLDNVSTPDSTATAKATDQRADTWVKVADHDSNATETGTKSADEQVPPEPPAKGVPFIPTFKGAAEMEARRKMRMEARRGPLAADTRPLPTVVANLNPELSSSEDEEPMSEEDDFEEIAAAGDDMDDEDEFDPDFAATRTPGINSDSASDAQSVISVTNSGISTSHSSALTSSLHAHNVIRARSRLSPVREARAVDEKVTGHRPHDKSIESYFEMVTPPPKSDSTVGPHTHKKQDVRPRGSSLPSNTSPAPAALEMSFSRQKVPPIRPQRSALTAVLASSGHSTNPFAELYAAISGRAETASMNVRVFFPHAHQPPGRAMDLNVRKDATVEEVIGFALWSYWEEGWLPKLDEGQSGEEETRSAIGWIMRVAESDGEVDEDFPPPDRTGKISKFNCEAYAILEASSAQVSQNKQLEAKIQRRPSRTMTSSKKTETLTVGGLAQPSGAGPSTSALFGTTPILSSSLGPSSSHGPQIFLRIRVAATADEVHISTTIPVSAGMYMQEALDLVCRKRKLDPRNYALVLNDNGSSILIPLDRTVASLQGKRELLLVKRDNLPEMGIEAEKRAIRTTDPNASIFKRMSDVPEVQISAAMDYTAAYKKYTIFRKMPMLVTRQEKGLAIDGAYIHIMPSSNKARAVFDSGKTTSFHIKSVVACQQSSKSSSIFKLVVQHDNRNKRYDFEAESPKLAAEIVQNIRGLKTAHERSGTVNRLRRSRQVV</sequence>
<feature type="domain" description="CRIM" evidence="3">
    <location>
        <begin position="397"/>
        <end position="539"/>
    </location>
</feature>
<evidence type="ECO:0000313" key="6">
    <source>
        <dbReference type="Proteomes" id="UP000054166"/>
    </source>
</evidence>
<protein>
    <recommendedName>
        <fullName evidence="7">Stress-activated map kinase-interacting protein 1</fullName>
    </recommendedName>
</protein>
<feature type="compositionally biased region" description="Basic and acidic residues" evidence="2">
    <location>
        <begin position="144"/>
        <end position="160"/>
    </location>
</feature>
<feature type="region of interest" description="Disordered" evidence="2">
    <location>
        <begin position="318"/>
        <end position="378"/>
    </location>
</feature>
<dbReference type="Pfam" id="PF16978">
    <property type="entry name" value="CRIM"/>
    <property type="match status" value="1"/>
</dbReference>
<dbReference type="GO" id="GO:0005737">
    <property type="term" value="C:cytoplasm"/>
    <property type="evidence" value="ECO:0007669"/>
    <property type="project" value="TreeGrafter"/>
</dbReference>
<dbReference type="InterPro" id="IPR031313">
    <property type="entry name" value="Sin1_PH_dom"/>
</dbReference>
<dbReference type="HOGENOM" id="CLU_007847_0_0_1"/>
<dbReference type="InParanoid" id="A0A0C3EWM6"/>
<dbReference type="GO" id="GO:0031932">
    <property type="term" value="C:TORC2 complex"/>
    <property type="evidence" value="ECO:0007669"/>
    <property type="project" value="InterPro"/>
</dbReference>
<dbReference type="EMBL" id="KN833158">
    <property type="protein sequence ID" value="KIM72151.1"/>
    <property type="molecule type" value="Genomic_DNA"/>
</dbReference>
<evidence type="ECO:0008006" key="7">
    <source>
        <dbReference type="Google" id="ProtNLM"/>
    </source>
</evidence>
<evidence type="ECO:0000256" key="1">
    <source>
        <dbReference type="ARBA" id="ARBA00009407"/>
    </source>
</evidence>
<dbReference type="InterPro" id="IPR031567">
    <property type="entry name" value="CRIM_dom"/>
</dbReference>
<dbReference type="InterPro" id="IPR011993">
    <property type="entry name" value="PH-like_dom_sf"/>
</dbReference>
<keyword evidence="6" id="KW-1185">Reference proteome</keyword>
<proteinExistence type="inferred from homology"/>
<accession>A0A0C3EWM6</accession>
<dbReference type="PANTHER" id="PTHR13335">
    <property type="entry name" value="TARGET OF RAPAMYCIN COMPLEX 2 SUBUNIT MAPKAP1"/>
    <property type="match status" value="1"/>
</dbReference>
<dbReference type="STRING" id="765440.A0A0C3EWM6"/>
<dbReference type="InterPro" id="IPR008828">
    <property type="entry name" value="Sin1/Avo1"/>
</dbReference>
<dbReference type="FunCoup" id="A0A0C3EWM6">
    <property type="interactions" value="13"/>
</dbReference>
<name>A0A0C3EWM6_PILCF</name>
<evidence type="ECO:0000256" key="2">
    <source>
        <dbReference type="SAM" id="MobiDB-lite"/>
    </source>
</evidence>
<dbReference type="Pfam" id="PF16979">
    <property type="entry name" value="SIN1_PH"/>
    <property type="match status" value="1"/>
</dbReference>
<organism evidence="5 6">
    <name type="scientific">Piloderma croceum (strain F 1598)</name>
    <dbReference type="NCBI Taxonomy" id="765440"/>
    <lineage>
        <taxon>Eukaryota</taxon>
        <taxon>Fungi</taxon>
        <taxon>Dikarya</taxon>
        <taxon>Basidiomycota</taxon>
        <taxon>Agaricomycotina</taxon>
        <taxon>Agaricomycetes</taxon>
        <taxon>Agaricomycetidae</taxon>
        <taxon>Atheliales</taxon>
        <taxon>Atheliaceae</taxon>
        <taxon>Piloderma</taxon>
    </lineage>
</organism>
<reference evidence="5 6" key="1">
    <citation type="submission" date="2014-04" db="EMBL/GenBank/DDBJ databases">
        <authorList>
            <consortium name="DOE Joint Genome Institute"/>
            <person name="Kuo A."/>
            <person name="Tarkka M."/>
            <person name="Buscot F."/>
            <person name="Kohler A."/>
            <person name="Nagy L.G."/>
            <person name="Floudas D."/>
            <person name="Copeland A."/>
            <person name="Barry K.W."/>
            <person name="Cichocki N."/>
            <person name="Veneault-Fourrey C."/>
            <person name="LaButti K."/>
            <person name="Lindquist E.A."/>
            <person name="Lipzen A."/>
            <person name="Lundell T."/>
            <person name="Morin E."/>
            <person name="Murat C."/>
            <person name="Sun H."/>
            <person name="Tunlid A."/>
            <person name="Henrissat B."/>
            <person name="Grigoriev I.V."/>
            <person name="Hibbett D.S."/>
            <person name="Martin F."/>
            <person name="Nordberg H.P."/>
            <person name="Cantor M.N."/>
            <person name="Hua S.X."/>
        </authorList>
    </citation>
    <scope>NUCLEOTIDE SEQUENCE [LARGE SCALE GENOMIC DNA]</scope>
    <source>
        <strain evidence="5 6">F 1598</strain>
    </source>
</reference>
<dbReference type="Proteomes" id="UP000054166">
    <property type="component" value="Unassembled WGS sequence"/>
</dbReference>
<feature type="compositionally biased region" description="Basic and acidic residues" evidence="2">
    <location>
        <begin position="318"/>
        <end position="327"/>
    </location>
</feature>
<evidence type="ECO:0000259" key="3">
    <source>
        <dbReference type="Pfam" id="PF16978"/>
    </source>
</evidence>
<reference evidence="6" key="2">
    <citation type="submission" date="2015-01" db="EMBL/GenBank/DDBJ databases">
        <title>Evolutionary Origins and Diversification of the Mycorrhizal Mutualists.</title>
        <authorList>
            <consortium name="DOE Joint Genome Institute"/>
            <consortium name="Mycorrhizal Genomics Consortium"/>
            <person name="Kohler A."/>
            <person name="Kuo A."/>
            <person name="Nagy L.G."/>
            <person name="Floudas D."/>
            <person name="Copeland A."/>
            <person name="Barry K.W."/>
            <person name="Cichocki N."/>
            <person name="Veneault-Fourrey C."/>
            <person name="LaButti K."/>
            <person name="Lindquist E.A."/>
            <person name="Lipzen A."/>
            <person name="Lundell T."/>
            <person name="Morin E."/>
            <person name="Murat C."/>
            <person name="Riley R."/>
            <person name="Ohm R."/>
            <person name="Sun H."/>
            <person name="Tunlid A."/>
            <person name="Henrissat B."/>
            <person name="Grigoriev I.V."/>
            <person name="Hibbett D.S."/>
            <person name="Martin F."/>
        </authorList>
    </citation>
    <scope>NUCLEOTIDE SEQUENCE [LARGE SCALE GENOMIC DNA]</scope>
    <source>
        <strain evidence="6">F 1598</strain>
    </source>
</reference>
<gene>
    <name evidence="5" type="ORF">PILCRDRAFT_829971</name>
</gene>
<dbReference type="AlphaFoldDB" id="A0A0C3EWM6"/>
<evidence type="ECO:0000259" key="4">
    <source>
        <dbReference type="Pfam" id="PF16979"/>
    </source>
</evidence>
<dbReference type="OrthoDB" id="241990at2759"/>
<dbReference type="GO" id="GO:0005546">
    <property type="term" value="F:phosphatidylinositol-4,5-bisphosphate binding"/>
    <property type="evidence" value="ECO:0007669"/>
    <property type="project" value="TreeGrafter"/>
</dbReference>
<feature type="region of interest" description="Disordered" evidence="2">
    <location>
        <begin position="541"/>
        <end position="575"/>
    </location>
</feature>
<dbReference type="GO" id="GO:0038203">
    <property type="term" value="P:TORC2 signaling"/>
    <property type="evidence" value="ECO:0007669"/>
    <property type="project" value="TreeGrafter"/>
</dbReference>
<dbReference type="Gene3D" id="2.30.29.30">
    <property type="entry name" value="Pleckstrin-homology domain (PH domain)/Phosphotyrosine-binding domain (PTB)"/>
    <property type="match status" value="1"/>
</dbReference>
<feature type="compositionally biased region" description="Polar residues" evidence="2">
    <location>
        <begin position="131"/>
        <end position="143"/>
    </location>
</feature>
<comment type="similarity">
    <text evidence="1">Belongs to the SIN1 family.</text>
</comment>
<feature type="region of interest" description="Disordered" evidence="2">
    <location>
        <begin position="105"/>
        <end position="185"/>
    </location>
</feature>
<feature type="domain" description="SIN1-type PH" evidence="4">
    <location>
        <begin position="724"/>
        <end position="824"/>
    </location>
</feature>
<evidence type="ECO:0000313" key="5">
    <source>
        <dbReference type="EMBL" id="KIM72151.1"/>
    </source>
</evidence>
<dbReference type="GO" id="GO:0005886">
    <property type="term" value="C:plasma membrane"/>
    <property type="evidence" value="ECO:0007669"/>
    <property type="project" value="TreeGrafter"/>
</dbReference>
<dbReference type="PANTHER" id="PTHR13335:SF1">
    <property type="entry name" value="TARGET OF RAPAMYCIN COMPLEX 2 SUBUNIT MAPKAP1"/>
    <property type="match status" value="1"/>
</dbReference>